<dbReference type="Proteomes" id="UP001152795">
    <property type="component" value="Unassembled WGS sequence"/>
</dbReference>
<dbReference type="EMBL" id="CACRXK020026852">
    <property type="protein sequence ID" value="CAB4040484.1"/>
    <property type="molecule type" value="Genomic_DNA"/>
</dbReference>
<proteinExistence type="predicted"/>
<evidence type="ECO:0000256" key="2">
    <source>
        <dbReference type="SAM" id="MobiDB-lite"/>
    </source>
</evidence>
<feature type="domain" description="Transposable element P transposase-like RNase H" evidence="3">
    <location>
        <begin position="222"/>
        <end position="359"/>
    </location>
</feature>
<sequence length="437" mass="49615">LNITPFASKKIMNYTKKHHRSVKQDEDNEVKASKSYHHDDYHRSTNCELLISPSASIESCQPCTAVSSAPVKTQKNIRNRVVTAAKLKAPISKTAPERIKLALQEQRLKCAKLEKELEEMKIEIENASIAVDDEMSKDVVSMLSKISNKEMTPFMQLFWQQQKKMLQASTNKGIRYHPMIIRFCLSLARKSSSCYEELRNSGVLVLPSQRTLRDYRNAIKPKVGFNAEVIKDLIALTTTYFNTQRYVVLLFDETTVKSNLVFSKESGELIGFTDLGDPEVNYNTLEKCDDLATHALVFLLRGVCTNLKFALAYFATTDIRCEQILPVFWEAVYILEVTCNLWVIAATSDGASPNRAFYRMHKGLQGDSGKDVCYRTINLYAKYRYIYFFVMLHILLRQQGTAYLIPAVEVLDTCGTMECPSSGSIFASSTIRMLTMV</sequence>
<name>A0A7D9LY64_PARCT</name>
<feature type="coiled-coil region" evidence="1">
    <location>
        <begin position="101"/>
        <end position="137"/>
    </location>
</feature>
<keyword evidence="5" id="KW-1185">Reference proteome</keyword>
<gene>
    <name evidence="4" type="ORF">PACLA_8A031337</name>
</gene>
<organism evidence="4 5">
    <name type="scientific">Paramuricea clavata</name>
    <name type="common">Red gorgonian</name>
    <name type="synonym">Violescent sea-whip</name>
    <dbReference type="NCBI Taxonomy" id="317549"/>
    <lineage>
        <taxon>Eukaryota</taxon>
        <taxon>Metazoa</taxon>
        <taxon>Cnidaria</taxon>
        <taxon>Anthozoa</taxon>
        <taxon>Octocorallia</taxon>
        <taxon>Malacalcyonacea</taxon>
        <taxon>Plexauridae</taxon>
        <taxon>Paramuricea</taxon>
    </lineage>
</organism>
<dbReference type="AlphaFoldDB" id="A0A7D9LY64"/>
<feature type="region of interest" description="Disordered" evidence="2">
    <location>
        <begin position="17"/>
        <end position="37"/>
    </location>
</feature>
<evidence type="ECO:0000313" key="4">
    <source>
        <dbReference type="EMBL" id="CAB4040484.1"/>
    </source>
</evidence>
<dbReference type="Pfam" id="PF21787">
    <property type="entry name" value="TNP-like_RNaseH_N"/>
    <property type="match status" value="1"/>
</dbReference>
<comment type="caution">
    <text evidence="4">The sequence shown here is derived from an EMBL/GenBank/DDBJ whole genome shotgun (WGS) entry which is preliminary data.</text>
</comment>
<protein>
    <submittedName>
        <fullName evidence="4">Transposable element P transposase</fullName>
    </submittedName>
</protein>
<dbReference type="OrthoDB" id="5972980at2759"/>
<dbReference type="InterPro" id="IPR048365">
    <property type="entry name" value="TNP-like_RNaseH_N"/>
</dbReference>
<evidence type="ECO:0000259" key="3">
    <source>
        <dbReference type="Pfam" id="PF21787"/>
    </source>
</evidence>
<feature type="compositionally biased region" description="Basic and acidic residues" evidence="2">
    <location>
        <begin position="22"/>
        <end position="37"/>
    </location>
</feature>
<accession>A0A7D9LY64</accession>
<feature type="non-terminal residue" evidence="4">
    <location>
        <position position="1"/>
    </location>
</feature>
<evidence type="ECO:0000256" key="1">
    <source>
        <dbReference type="SAM" id="Coils"/>
    </source>
</evidence>
<reference evidence="4" key="1">
    <citation type="submission" date="2020-04" db="EMBL/GenBank/DDBJ databases">
        <authorList>
            <person name="Alioto T."/>
            <person name="Alioto T."/>
            <person name="Gomez Garrido J."/>
        </authorList>
    </citation>
    <scope>NUCLEOTIDE SEQUENCE</scope>
    <source>
        <strain evidence="4">A484AB</strain>
    </source>
</reference>
<keyword evidence="1" id="KW-0175">Coiled coil</keyword>
<evidence type="ECO:0000313" key="5">
    <source>
        <dbReference type="Proteomes" id="UP001152795"/>
    </source>
</evidence>